<reference evidence="2 3" key="1">
    <citation type="submission" date="2017-03" db="EMBL/GenBank/DDBJ databases">
        <title>Genomes of endolithic fungi from Antarctica.</title>
        <authorList>
            <person name="Coleine C."/>
            <person name="Masonjones S."/>
            <person name="Stajich J.E."/>
        </authorList>
    </citation>
    <scope>NUCLEOTIDE SEQUENCE [LARGE SCALE GENOMIC DNA]</scope>
    <source>
        <strain evidence="2 3">CCFEE 5311</strain>
    </source>
</reference>
<sequence>MQNLNDFQPPAFLNNNIPDTRRDRRSTTTKYSNRTEMSIQFFFVPDSGYHIVASFLATKPIGCGDDAAEFHASFTNWAMAVAQRPRDALQPAQETILDILRSGFPETDASEYIRALELYGREYRNHHEFKSGEIKDPHDRDQYLAARKQLFALLFTKHEQKSLLAQHRRDYPLNIPKDWNGFVPLLPDPDRVPPPPIQYEYHKKTDFEFAAMAHGIAAQWGDDAAGMALRTKPGEDSDMAESIEGLGLSRQREGDEEDE</sequence>
<comment type="caution">
    <text evidence="2">The sequence shown here is derived from an EMBL/GenBank/DDBJ whole genome shotgun (WGS) entry which is preliminary data.</text>
</comment>
<gene>
    <name evidence="2" type="ORF">B0A54_09157</name>
</gene>
<dbReference type="Proteomes" id="UP000310066">
    <property type="component" value="Unassembled WGS sequence"/>
</dbReference>
<name>A0A4U0UQV0_9PEZI</name>
<organism evidence="2 3">
    <name type="scientific">Friedmanniomyces endolithicus</name>
    <dbReference type="NCBI Taxonomy" id="329885"/>
    <lineage>
        <taxon>Eukaryota</taxon>
        <taxon>Fungi</taxon>
        <taxon>Dikarya</taxon>
        <taxon>Ascomycota</taxon>
        <taxon>Pezizomycotina</taxon>
        <taxon>Dothideomycetes</taxon>
        <taxon>Dothideomycetidae</taxon>
        <taxon>Mycosphaerellales</taxon>
        <taxon>Teratosphaeriaceae</taxon>
        <taxon>Friedmanniomyces</taxon>
    </lineage>
</organism>
<evidence type="ECO:0000313" key="3">
    <source>
        <dbReference type="Proteomes" id="UP000310066"/>
    </source>
</evidence>
<feature type="region of interest" description="Disordered" evidence="1">
    <location>
        <begin position="230"/>
        <end position="259"/>
    </location>
</feature>
<dbReference type="EMBL" id="NAJP01000046">
    <property type="protein sequence ID" value="TKA38217.1"/>
    <property type="molecule type" value="Genomic_DNA"/>
</dbReference>
<dbReference type="AlphaFoldDB" id="A0A4U0UQV0"/>
<accession>A0A4U0UQV0</accession>
<evidence type="ECO:0000256" key="1">
    <source>
        <dbReference type="SAM" id="MobiDB-lite"/>
    </source>
</evidence>
<protein>
    <submittedName>
        <fullName evidence="2">Uncharacterized protein</fullName>
    </submittedName>
</protein>
<proteinExistence type="predicted"/>
<feature type="region of interest" description="Disordered" evidence="1">
    <location>
        <begin position="1"/>
        <end position="30"/>
    </location>
</feature>
<evidence type="ECO:0000313" key="2">
    <source>
        <dbReference type="EMBL" id="TKA38217.1"/>
    </source>
</evidence>
<dbReference type="OrthoDB" id="3846530at2759"/>